<dbReference type="EMBL" id="RKQG01000002">
    <property type="protein sequence ID" value="RPE28759.1"/>
    <property type="molecule type" value="Genomic_DNA"/>
</dbReference>
<dbReference type="RefSeq" id="WP_162871729.1">
    <property type="nucleotide sequence ID" value="NZ_JBEYIY010000034.1"/>
</dbReference>
<dbReference type="CDD" id="cd16936">
    <property type="entry name" value="HATPase_RsbW-like"/>
    <property type="match status" value="1"/>
</dbReference>
<dbReference type="InterPro" id="IPR036890">
    <property type="entry name" value="HATPase_C_sf"/>
</dbReference>
<keyword evidence="4" id="KW-1185">Reference proteome</keyword>
<feature type="domain" description="Histidine kinase/HSP90-like ATPase" evidence="2">
    <location>
        <begin position="20"/>
        <end position="117"/>
    </location>
</feature>
<keyword evidence="1" id="KW-0723">Serine/threonine-protein kinase</keyword>
<dbReference type="GO" id="GO:0004674">
    <property type="term" value="F:protein serine/threonine kinase activity"/>
    <property type="evidence" value="ECO:0007669"/>
    <property type="project" value="UniProtKB-KW"/>
</dbReference>
<protein>
    <submittedName>
        <fullName evidence="3">Histidine kinase-like protein</fullName>
    </submittedName>
</protein>
<proteinExistence type="predicted"/>
<sequence length="145" mass="15239">MAVADPPQTVRYCLSLATVPASVPEARRAVRTELAARGLDADHPLTDTVLLVVSELVTNAVRHAAPRSPRVTLQLDFCAGGLTVGVHDRHPHCPRRPEVPHQDGSGGWGLGLVHELAALAGGATETVADPDGGGKTMLVRLPVER</sequence>
<comment type="caution">
    <text evidence="3">The sequence shown here is derived from an EMBL/GenBank/DDBJ whole genome shotgun (WGS) entry which is preliminary data.</text>
</comment>
<dbReference type="InterPro" id="IPR050267">
    <property type="entry name" value="Anti-sigma-factor_SerPK"/>
</dbReference>
<organism evidence="3 4">
    <name type="scientific">Kitasatospora cineracea</name>
    <dbReference type="NCBI Taxonomy" id="88074"/>
    <lineage>
        <taxon>Bacteria</taxon>
        <taxon>Bacillati</taxon>
        <taxon>Actinomycetota</taxon>
        <taxon>Actinomycetes</taxon>
        <taxon>Kitasatosporales</taxon>
        <taxon>Streptomycetaceae</taxon>
        <taxon>Kitasatospora</taxon>
    </lineage>
</organism>
<evidence type="ECO:0000256" key="1">
    <source>
        <dbReference type="ARBA" id="ARBA00022527"/>
    </source>
</evidence>
<reference evidence="3 4" key="1">
    <citation type="submission" date="2018-11" db="EMBL/GenBank/DDBJ databases">
        <title>Sequencing the genomes of 1000 actinobacteria strains.</title>
        <authorList>
            <person name="Klenk H.-P."/>
        </authorList>
    </citation>
    <scope>NUCLEOTIDE SEQUENCE [LARGE SCALE GENOMIC DNA]</scope>
    <source>
        <strain evidence="3 4">DSM 44781</strain>
    </source>
</reference>
<dbReference type="Gene3D" id="3.30.565.10">
    <property type="entry name" value="Histidine kinase-like ATPase, C-terminal domain"/>
    <property type="match status" value="1"/>
</dbReference>
<gene>
    <name evidence="3" type="ORF">EDD38_5902</name>
</gene>
<dbReference type="Proteomes" id="UP000266906">
    <property type="component" value="Unassembled WGS sequence"/>
</dbReference>
<evidence type="ECO:0000313" key="3">
    <source>
        <dbReference type="EMBL" id="RPE28759.1"/>
    </source>
</evidence>
<keyword evidence="3" id="KW-0808">Transferase</keyword>
<evidence type="ECO:0000259" key="2">
    <source>
        <dbReference type="Pfam" id="PF13581"/>
    </source>
</evidence>
<dbReference type="AlphaFoldDB" id="A0A3N4RBM4"/>
<name>A0A3N4RBM4_9ACTN</name>
<dbReference type="PANTHER" id="PTHR35526">
    <property type="entry name" value="ANTI-SIGMA-F FACTOR RSBW-RELATED"/>
    <property type="match status" value="1"/>
</dbReference>
<dbReference type="PANTHER" id="PTHR35526:SF3">
    <property type="entry name" value="ANTI-SIGMA-F FACTOR RSBW"/>
    <property type="match status" value="1"/>
</dbReference>
<accession>A0A3N4RBM4</accession>
<evidence type="ECO:0000313" key="4">
    <source>
        <dbReference type="Proteomes" id="UP000266906"/>
    </source>
</evidence>
<keyword evidence="3" id="KW-0418">Kinase</keyword>
<dbReference type="SUPFAM" id="SSF55874">
    <property type="entry name" value="ATPase domain of HSP90 chaperone/DNA topoisomerase II/histidine kinase"/>
    <property type="match status" value="1"/>
</dbReference>
<dbReference type="InterPro" id="IPR003594">
    <property type="entry name" value="HATPase_dom"/>
</dbReference>
<dbReference type="Pfam" id="PF13581">
    <property type="entry name" value="HATPase_c_2"/>
    <property type="match status" value="1"/>
</dbReference>